<dbReference type="AlphaFoldDB" id="A0A7K3WVQ7"/>
<proteinExistence type="predicted"/>
<reference evidence="2 3" key="1">
    <citation type="submission" date="2020-02" db="EMBL/GenBank/DDBJ databases">
        <title>Out from the shadows clarifying the taxonomy of the family Cryomorphaceae and related taxa by utilizing the GTDB taxonomic framework.</title>
        <authorList>
            <person name="Bowman J.P."/>
        </authorList>
    </citation>
    <scope>NUCLEOTIDE SEQUENCE [LARGE SCALE GENOMIC DNA]</scope>
    <source>
        <strain evidence="2 3">QSSC 1-22</strain>
    </source>
</reference>
<organism evidence="2 3">
    <name type="scientific">Cryomorpha ignava</name>
    <dbReference type="NCBI Taxonomy" id="101383"/>
    <lineage>
        <taxon>Bacteria</taxon>
        <taxon>Pseudomonadati</taxon>
        <taxon>Bacteroidota</taxon>
        <taxon>Flavobacteriia</taxon>
        <taxon>Flavobacteriales</taxon>
        <taxon>Cryomorphaceae</taxon>
        <taxon>Cryomorpha</taxon>
    </lineage>
</organism>
<keyword evidence="1" id="KW-1133">Transmembrane helix</keyword>
<keyword evidence="1" id="KW-0472">Membrane</keyword>
<keyword evidence="3" id="KW-1185">Reference proteome</keyword>
<dbReference type="Proteomes" id="UP000486602">
    <property type="component" value="Unassembled WGS sequence"/>
</dbReference>
<gene>
    <name evidence="2" type="ORF">G3O08_18995</name>
</gene>
<sequence length="99" mass="12092">MAKKIPKILRNRYALVFIGFLVYITFFDAHDLISQMQIRWKLHKINEQKHYIESELQEAKAQTIELTTNKEMLEKFAREQYRMKRENEDVFVILKENEE</sequence>
<dbReference type="RefSeq" id="WP_163287033.1">
    <property type="nucleotide sequence ID" value="NZ_JAAGVY010000061.1"/>
</dbReference>
<evidence type="ECO:0000313" key="2">
    <source>
        <dbReference type="EMBL" id="NEN25584.1"/>
    </source>
</evidence>
<dbReference type="EMBL" id="JAAGVY010000061">
    <property type="protein sequence ID" value="NEN25584.1"/>
    <property type="molecule type" value="Genomic_DNA"/>
</dbReference>
<dbReference type="Pfam" id="PF04977">
    <property type="entry name" value="DivIC"/>
    <property type="match status" value="1"/>
</dbReference>
<evidence type="ECO:0000256" key="1">
    <source>
        <dbReference type="SAM" id="Phobius"/>
    </source>
</evidence>
<dbReference type="InterPro" id="IPR007060">
    <property type="entry name" value="FtsL/DivIC"/>
</dbReference>
<accession>A0A7K3WVQ7</accession>
<protein>
    <submittedName>
        <fullName evidence="2">Septum formation initiator family protein</fullName>
    </submittedName>
</protein>
<keyword evidence="1" id="KW-0812">Transmembrane</keyword>
<evidence type="ECO:0000313" key="3">
    <source>
        <dbReference type="Proteomes" id="UP000486602"/>
    </source>
</evidence>
<comment type="caution">
    <text evidence="2">The sequence shown here is derived from an EMBL/GenBank/DDBJ whole genome shotgun (WGS) entry which is preliminary data.</text>
</comment>
<name>A0A7K3WVQ7_9FLAO</name>
<feature type="transmembrane region" description="Helical" evidence="1">
    <location>
        <begin position="12"/>
        <end position="29"/>
    </location>
</feature>